<feature type="compositionally biased region" description="Basic and acidic residues" evidence="1">
    <location>
        <begin position="17"/>
        <end position="26"/>
    </location>
</feature>
<accession>A0A0A2C5V9</accession>
<feature type="transmembrane region" description="Helical" evidence="2">
    <location>
        <begin position="65"/>
        <end position="86"/>
    </location>
</feature>
<dbReference type="RefSeq" id="WP_036904762.1">
    <property type="nucleotide sequence ID" value="NZ_CP138967.1"/>
</dbReference>
<proteinExistence type="predicted"/>
<reference evidence="4" key="1">
    <citation type="journal article" date="2014" name="Sci. Data">
        <title>Genomes of diverse isolates of the marine cyanobacterium Prochlorococcus.</title>
        <authorList>
            <person name="Biller S."/>
            <person name="Berube P."/>
            <person name="Thompson J."/>
            <person name="Kelly L."/>
            <person name="Roggensack S."/>
            <person name="Awad L."/>
            <person name="Roache-Johnson K."/>
            <person name="Ding H."/>
            <person name="Giovannoni S.J."/>
            <person name="Moore L.R."/>
            <person name="Chisholm S.W."/>
        </authorList>
    </citation>
    <scope>NUCLEOTIDE SEQUENCE [LARGE SCALE GENOMIC DNA]</scope>
    <source>
        <strain evidence="4">PAC1</strain>
    </source>
</reference>
<gene>
    <name evidence="3" type="ORF">EV03_0485</name>
</gene>
<evidence type="ECO:0000256" key="2">
    <source>
        <dbReference type="SAM" id="Phobius"/>
    </source>
</evidence>
<dbReference type="Proteomes" id="UP000030392">
    <property type="component" value="Unassembled WGS sequence"/>
</dbReference>
<evidence type="ECO:0000313" key="4">
    <source>
        <dbReference type="Proteomes" id="UP000030392"/>
    </source>
</evidence>
<dbReference type="EMBL" id="JNAX01000005">
    <property type="protein sequence ID" value="KGG21746.1"/>
    <property type="molecule type" value="Genomic_DNA"/>
</dbReference>
<protein>
    <submittedName>
        <fullName evidence="3">Uncharacterized protein</fullName>
    </submittedName>
</protein>
<comment type="caution">
    <text evidence="3">The sequence shown here is derived from an EMBL/GenBank/DDBJ whole genome shotgun (WGS) entry which is preliminary data.</text>
</comment>
<keyword evidence="2" id="KW-1133">Transmembrane helix</keyword>
<feature type="region of interest" description="Disordered" evidence="1">
    <location>
        <begin position="1"/>
        <end position="26"/>
    </location>
</feature>
<sequence>MTDKNLLDSPETNKSLSTEKDTVDSNEEKPFFAQGIFSYKDKGTQGVITLFGYELTAPAGLKNPGIVYLSFILVNLLIFLILKSFISG</sequence>
<evidence type="ECO:0000256" key="1">
    <source>
        <dbReference type="SAM" id="MobiDB-lite"/>
    </source>
</evidence>
<keyword evidence="2" id="KW-0472">Membrane</keyword>
<dbReference type="AlphaFoldDB" id="A0A0A2C5V9"/>
<name>A0A0A2C5V9_PROMR</name>
<organism evidence="3 4">
    <name type="scientific">Prochlorococcus marinus str. PAC1</name>
    <dbReference type="NCBI Taxonomy" id="59924"/>
    <lineage>
        <taxon>Bacteria</taxon>
        <taxon>Bacillati</taxon>
        <taxon>Cyanobacteriota</taxon>
        <taxon>Cyanophyceae</taxon>
        <taxon>Synechococcales</taxon>
        <taxon>Prochlorococcaceae</taxon>
        <taxon>Prochlorococcus</taxon>
    </lineage>
</organism>
<evidence type="ECO:0000313" key="3">
    <source>
        <dbReference type="EMBL" id="KGG21746.1"/>
    </source>
</evidence>
<keyword evidence="2" id="KW-0812">Transmembrane</keyword>